<evidence type="ECO:0000256" key="7">
    <source>
        <dbReference type="SAM" id="Phobius"/>
    </source>
</evidence>
<evidence type="ECO:0000256" key="2">
    <source>
        <dbReference type="ARBA" id="ARBA00022475"/>
    </source>
</evidence>
<dbReference type="Pfam" id="PF02665">
    <property type="entry name" value="Nitrate_red_gam"/>
    <property type="match status" value="1"/>
</dbReference>
<keyword evidence="3 7" id="KW-0812">Transmembrane</keyword>
<feature type="transmembrane region" description="Helical" evidence="7">
    <location>
        <begin position="177"/>
        <end position="193"/>
    </location>
</feature>
<evidence type="ECO:0000256" key="5">
    <source>
        <dbReference type="ARBA" id="ARBA00023002"/>
    </source>
</evidence>
<keyword evidence="2" id="KW-1003">Cell membrane</keyword>
<feature type="transmembrane region" description="Helical" evidence="7">
    <location>
        <begin position="90"/>
        <end position="115"/>
    </location>
</feature>
<keyword evidence="5" id="KW-0560">Oxidoreductase</keyword>
<dbReference type="InterPro" id="IPR023234">
    <property type="entry name" value="NarG-like_domain"/>
</dbReference>
<dbReference type="GO" id="GO:0005886">
    <property type="term" value="C:plasma membrane"/>
    <property type="evidence" value="ECO:0007669"/>
    <property type="project" value="UniProtKB-SubCell"/>
</dbReference>
<evidence type="ECO:0000256" key="6">
    <source>
        <dbReference type="ARBA" id="ARBA00023136"/>
    </source>
</evidence>
<sequence>MEVLKLLTYLSGAVFVVAFAVKLIKYFTMPMHVRWELYPVPHEGKPYGGSFYEDVDFWKKTRHKDHMAQYKFMVPEILFIKALYEDNRPLWYWSFPFHFGLYLSIGGLVFLAIGGVLEALGLPPSTSALASLVQALTQVLAVIGFILGAIGAVGLIIKRMTDPMLNEFSAGIDYMNLAWLAAIFVTGFLVWLKDPGFDASRQFFVSLISSKPAPTLSGMHVINLLLFIGFWAYFPFTHMTHMVSKYFMWDKVKWDDSPNVGDPGMDAKIKEYLGYPVTWSAPHIQAEGGKKTWADVATSNPFAGEQK</sequence>
<dbReference type="STRING" id="706587.Desti_0337"/>
<accession>I4C0I5</accession>
<dbReference type="EMBL" id="CP003360">
    <property type="protein sequence ID" value="AFM23076.1"/>
    <property type="molecule type" value="Genomic_DNA"/>
</dbReference>
<dbReference type="InterPro" id="IPR036197">
    <property type="entry name" value="NarG-like_sf"/>
</dbReference>
<feature type="transmembrane region" description="Helical" evidence="7">
    <location>
        <begin position="6"/>
        <end position="24"/>
    </location>
</feature>
<dbReference type="Proteomes" id="UP000006055">
    <property type="component" value="Chromosome"/>
</dbReference>
<feature type="domain" description="NarG-like" evidence="8">
    <location>
        <begin position="87"/>
        <end position="245"/>
    </location>
</feature>
<organism evidence="9 10">
    <name type="scientific">Desulfomonile tiedjei (strain ATCC 49306 / DSM 6799 / DCB-1)</name>
    <dbReference type="NCBI Taxonomy" id="706587"/>
    <lineage>
        <taxon>Bacteria</taxon>
        <taxon>Pseudomonadati</taxon>
        <taxon>Thermodesulfobacteriota</taxon>
        <taxon>Desulfomonilia</taxon>
        <taxon>Desulfomonilales</taxon>
        <taxon>Desulfomonilaceae</taxon>
        <taxon>Desulfomonile</taxon>
    </lineage>
</organism>
<keyword evidence="10" id="KW-1185">Reference proteome</keyword>
<feature type="transmembrane region" description="Helical" evidence="7">
    <location>
        <begin position="135"/>
        <end position="157"/>
    </location>
</feature>
<evidence type="ECO:0000259" key="8">
    <source>
        <dbReference type="Pfam" id="PF02665"/>
    </source>
</evidence>
<keyword evidence="6 7" id="KW-0472">Membrane</keyword>
<dbReference type="OrthoDB" id="128617at2"/>
<proteinExistence type="predicted"/>
<name>I4C0I5_DESTA</name>
<dbReference type="Gene3D" id="1.20.950.20">
    <property type="entry name" value="Transmembrane di-heme cytochromes, Chain C"/>
    <property type="match status" value="1"/>
</dbReference>
<evidence type="ECO:0000256" key="4">
    <source>
        <dbReference type="ARBA" id="ARBA00022989"/>
    </source>
</evidence>
<dbReference type="GO" id="GO:0016491">
    <property type="term" value="F:oxidoreductase activity"/>
    <property type="evidence" value="ECO:0007669"/>
    <property type="project" value="UniProtKB-KW"/>
</dbReference>
<dbReference type="SUPFAM" id="SSF103501">
    <property type="entry name" value="Respiratory nitrate reductase 1 gamma chain"/>
    <property type="match status" value="1"/>
</dbReference>
<dbReference type="RefSeq" id="WP_014808235.1">
    <property type="nucleotide sequence ID" value="NC_018025.1"/>
</dbReference>
<dbReference type="HOGENOM" id="CLU_946411_0_0_7"/>
<evidence type="ECO:0000256" key="3">
    <source>
        <dbReference type="ARBA" id="ARBA00022692"/>
    </source>
</evidence>
<feature type="transmembrane region" description="Helical" evidence="7">
    <location>
        <begin position="213"/>
        <end position="234"/>
    </location>
</feature>
<gene>
    <name evidence="9" type="ordered locus">Desti_0337</name>
</gene>
<protein>
    <submittedName>
        <fullName evidence="9">Nitrate reductase gamma subunit</fullName>
    </submittedName>
</protein>
<evidence type="ECO:0000313" key="10">
    <source>
        <dbReference type="Proteomes" id="UP000006055"/>
    </source>
</evidence>
<evidence type="ECO:0000256" key="1">
    <source>
        <dbReference type="ARBA" id="ARBA00004651"/>
    </source>
</evidence>
<reference evidence="10" key="1">
    <citation type="submission" date="2012-06" db="EMBL/GenBank/DDBJ databases">
        <title>Complete sequence of chromosome of Desulfomonile tiedjei DSM 6799.</title>
        <authorList>
            <person name="Lucas S."/>
            <person name="Copeland A."/>
            <person name="Lapidus A."/>
            <person name="Glavina del Rio T."/>
            <person name="Dalin E."/>
            <person name="Tice H."/>
            <person name="Bruce D."/>
            <person name="Goodwin L."/>
            <person name="Pitluck S."/>
            <person name="Peters L."/>
            <person name="Ovchinnikova G."/>
            <person name="Zeytun A."/>
            <person name="Lu M."/>
            <person name="Kyrpides N."/>
            <person name="Mavromatis K."/>
            <person name="Ivanova N."/>
            <person name="Brettin T."/>
            <person name="Detter J.C."/>
            <person name="Han C."/>
            <person name="Larimer F."/>
            <person name="Land M."/>
            <person name="Hauser L."/>
            <person name="Markowitz V."/>
            <person name="Cheng J.-F."/>
            <person name="Hugenholtz P."/>
            <person name="Woyke T."/>
            <person name="Wu D."/>
            <person name="Spring S."/>
            <person name="Schroeder M."/>
            <person name="Brambilla E."/>
            <person name="Klenk H.-P."/>
            <person name="Eisen J.A."/>
        </authorList>
    </citation>
    <scope>NUCLEOTIDE SEQUENCE [LARGE SCALE GENOMIC DNA]</scope>
    <source>
        <strain evidence="10">ATCC 49306 / DSM 6799 / DCB-1</strain>
    </source>
</reference>
<comment type="subcellular location">
    <subcellularLocation>
        <location evidence="1">Cell membrane</location>
        <topology evidence="1">Multi-pass membrane protein</topology>
    </subcellularLocation>
</comment>
<dbReference type="eggNOG" id="COG2181">
    <property type="taxonomic scope" value="Bacteria"/>
</dbReference>
<evidence type="ECO:0000313" key="9">
    <source>
        <dbReference type="EMBL" id="AFM23076.1"/>
    </source>
</evidence>
<dbReference type="AlphaFoldDB" id="I4C0I5"/>
<dbReference type="KEGG" id="dti:Desti_0337"/>
<keyword evidence="4 7" id="KW-1133">Transmembrane helix</keyword>